<keyword evidence="5 10" id="KW-0560">Oxidoreductase</keyword>
<dbReference type="InterPro" id="IPR001017">
    <property type="entry name" value="DH_E1"/>
</dbReference>
<dbReference type="EC" id="1.2.4.1" evidence="3 10"/>
<dbReference type="NCBIfam" id="TIGR03181">
    <property type="entry name" value="PDH_E1_alph_x"/>
    <property type="match status" value="1"/>
</dbReference>
<evidence type="ECO:0000256" key="7">
    <source>
        <dbReference type="ARBA" id="ARBA00023317"/>
    </source>
</evidence>
<gene>
    <name evidence="12" type="ORF">FC14_GL000206</name>
</gene>
<protein>
    <recommendedName>
        <fullName evidence="4 10">Pyruvate dehydrogenase E1 component subunit alpha</fullName>
        <ecNumber evidence="3 10">1.2.4.1</ecNumber>
    </recommendedName>
</protein>
<evidence type="ECO:0000256" key="4">
    <source>
        <dbReference type="ARBA" id="ARBA00014159"/>
    </source>
</evidence>
<evidence type="ECO:0000256" key="5">
    <source>
        <dbReference type="ARBA" id="ARBA00023002"/>
    </source>
</evidence>
<comment type="caution">
    <text evidence="12">The sequence shown here is derived from an EMBL/GenBank/DDBJ whole genome shotgun (WGS) entry which is preliminary data.</text>
</comment>
<sequence length="364" mass="40074">MTKGIDLKDYFATPETKTVKVLDGSGKVVNEDFFPDLSDDQLVELFKQMVWSRILNERSTKLNRQGRLGFFAPTAGEEASQIGSNFAMEKEDFLLPAYRDVPQLVQHGLPLYKAFLWSRGHVEGNEYPADLQALPPQIIIGAQYVQAAGVALGLQKKGSKNVAYTYTGDGGTSQGDFYEGINFAGAFKSPAVFIVQNNGYAISVPRATQTAAPTLSQKAVAAGIPGVQVDGMDALAVYAVTKAAREWAAAGNGPVLIETLTYRFGPHTLSGDDPKRYRTSEEESEWQEKDPLIRMRTFLDKKGLWSQEQEEAWTKEVNEQIDEAMAKTEAAPVQKVSDFLKNTFVETPAVIQEQIDVYAAKEGK</sequence>
<comment type="subunit">
    <text evidence="2 10">Heterodimer of an alpha and a beta chain.</text>
</comment>
<evidence type="ECO:0000256" key="1">
    <source>
        <dbReference type="ARBA" id="ARBA00001964"/>
    </source>
</evidence>
<dbReference type="SUPFAM" id="SSF52518">
    <property type="entry name" value="Thiamin diphosphate-binding fold (THDP-binding)"/>
    <property type="match status" value="1"/>
</dbReference>
<feature type="domain" description="Dehydrogenase E1 component" evidence="11">
    <location>
        <begin position="47"/>
        <end position="336"/>
    </location>
</feature>
<evidence type="ECO:0000313" key="13">
    <source>
        <dbReference type="Proteomes" id="UP000051008"/>
    </source>
</evidence>
<evidence type="ECO:0000256" key="9">
    <source>
        <dbReference type="ARBA" id="ARBA00051231"/>
    </source>
</evidence>
<keyword evidence="7 10" id="KW-0670">Pyruvate</keyword>
<name>A0A0R2ADH2_9LACO</name>
<dbReference type="EMBL" id="AYYP01000057">
    <property type="protein sequence ID" value="KRM63748.1"/>
    <property type="molecule type" value="Genomic_DNA"/>
</dbReference>
<keyword evidence="13" id="KW-1185">Reference proteome</keyword>
<dbReference type="RefSeq" id="WP_056976918.1">
    <property type="nucleotide sequence ID" value="NZ_AYYP01000057.1"/>
</dbReference>
<proteinExistence type="predicted"/>
<dbReference type="AlphaFoldDB" id="A0A0R2ADH2"/>
<evidence type="ECO:0000313" key="12">
    <source>
        <dbReference type="EMBL" id="KRM63748.1"/>
    </source>
</evidence>
<dbReference type="PATRIC" id="fig|1423718.3.peg.219"/>
<organism evidence="12 13">
    <name type="scientific">Ligilactobacillus agilis DSM 20509</name>
    <dbReference type="NCBI Taxonomy" id="1423718"/>
    <lineage>
        <taxon>Bacteria</taxon>
        <taxon>Bacillati</taxon>
        <taxon>Bacillota</taxon>
        <taxon>Bacilli</taxon>
        <taxon>Lactobacillales</taxon>
        <taxon>Lactobacillaceae</taxon>
        <taxon>Ligilactobacillus</taxon>
    </lineage>
</organism>
<dbReference type="Proteomes" id="UP000051008">
    <property type="component" value="Unassembled WGS sequence"/>
</dbReference>
<dbReference type="InterPro" id="IPR029061">
    <property type="entry name" value="THDP-binding"/>
</dbReference>
<keyword evidence="6 10" id="KW-0786">Thiamine pyrophosphate</keyword>
<dbReference type="InterPro" id="IPR050771">
    <property type="entry name" value="Alpha-ketoacid_DH_E1_comp"/>
</dbReference>
<reference evidence="12 13" key="1">
    <citation type="journal article" date="2015" name="Genome Announc.">
        <title>Expanding the biotechnology potential of lactobacilli through comparative genomics of 213 strains and associated genera.</title>
        <authorList>
            <person name="Sun Z."/>
            <person name="Harris H.M."/>
            <person name="McCann A."/>
            <person name="Guo C."/>
            <person name="Argimon S."/>
            <person name="Zhang W."/>
            <person name="Yang X."/>
            <person name="Jeffery I.B."/>
            <person name="Cooney J.C."/>
            <person name="Kagawa T.F."/>
            <person name="Liu W."/>
            <person name="Song Y."/>
            <person name="Salvetti E."/>
            <person name="Wrobel A."/>
            <person name="Rasinkangas P."/>
            <person name="Parkhill J."/>
            <person name="Rea M.C."/>
            <person name="O'Sullivan O."/>
            <person name="Ritari J."/>
            <person name="Douillard F.P."/>
            <person name="Paul Ross R."/>
            <person name="Yang R."/>
            <person name="Briner A.E."/>
            <person name="Felis G.E."/>
            <person name="de Vos W.M."/>
            <person name="Barrangou R."/>
            <person name="Klaenhammer T.R."/>
            <person name="Caufield P.W."/>
            <person name="Cui Y."/>
            <person name="Zhang H."/>
            <person name="O'Toole P.W."/>
        </authorList>
    </citation>
    <scope>NUCLEOTIDE SEQUENCE [LARGE SCALE GENOMIC DNA]</scope>
    <source>
        <strain evidence="12 13">DSM 20509</strain>
    </source>
</reference>
<evidence type="ECO:0000256" key="6">
    <source>
        <dbReference type="ARBA" id="ARBA00023052"/>
    </source>
</evidence>
<dbReference type="PANTHER" id="PTHR43380">
    <property type="entry name" value="2-OXOISOVALERATE DEHYDROGENASE SUBUNIT ALPHA, MITOCHONDRIAL"/>
    <property type="match status" value="1"/>
</dbReference>
<comment type="cofactor">
    <cofactor evidence="1 10">
        <name>thiamine diphosphate</name>
        <dbReference type="ChEBI" id="CHEBI:58937"/>
    </cofactor>
</comment>
<comment type="catalytic activity">
    <reaction evidence="9 10">
        <text>N(6)-[(R)-lipoyl]-L-lysyl-[protein] + pyruvate + H(+) = N(6)-[(R)-S(8)-acetyldihydrolipoyl]-L-lysyl-[protein] + CO2</text>
        <dbReference type="Rhea" id="RHEA:19189"/>
        <dbReference type="Rhea" id="RHEA-COMP:10474"/>
        <dbReference type="Rhea" id="RHEA-COMP:10478"/>
        <dbReference type="ChEBI" id="CHEBI:15361"/>
        <dbReference type="ChEBI" id="CHEBI:15378"/>
        <dbReference type="ChEBI" id="CHEBI:16526"/>
        <dbReference type="ChEBI" id="CHEBI:83099"/>
        <dbReference type="ChEBI" id="CHEBI:83111"/>
        <dbReference type="EC" id="1.2.4.1"/>
    </reaction>
</comment>
<dbReference type="InterPro" id="IPR017596">
    <property type="entry name" value="PdhA/BkdA"/>
</dbReference>
<dbReference type="Pfam" id="PF00676">
    <property type="entry name" value="E1_dh"/>
    <property type="match status" value="1"/>
</dbReference>
<evidence type="ECO:0000256" key="3">
    <source>
        <dbReference type="ARBA" id="ARBA00012281"/>
    </source>
</evidence>
<dbReference type="CDD" id="cd02000">
    <property type="entry name" value="TPP_E1_PDC_ADC_BCADC"/>
    <property type="match status" value="1"/>
</dbReference>
<dbReference type="GO" id="GO:0009083">
    <property type="term" value="P:branched-chain amino acid catabolic process"/>
    <property type="evidence" value="ECO:0007669"/>
    <property type="project" value="TreeGrafter"/>
</dbReference>
<dbReference type="PANTHER" id="PTHR43380:SF1">
    <property type="entry name" value="2-OXOISOVALERATE DEHYDROGENASE SUBUNIT ALPHA, MITOCHONDRIAL"/>
    <property type="match status" value="1"/>
</dbReference>
<evidence type="ECO:0000256" key="8">
    <source>
        <dbReference type="ARBA" id="ARBA00025211"/>
    </source>
</evidence>
<dbReference type="OrthoDB" id="9766715at2"/>
<accession>A0A0R2ADH2</accession>
<dbReference type="GO" id="GO:0004739">
    <property type="term" value="F:pyruvate dehydrogenase (acetyl-transferring) activity"/>
    <property type="evidence" value="ECO:0007669"/>
    <property type="project" value="UniProtKB-UniRule"/>
</dbReference>
<dbReference type="Gene3D" id="3.40.50.970">
    <property type="match status" value="1"/>
</dbReference>
<evidence type="ECO:0000259" key="11">
    <source>
        <dbReference type="Pfam" id="PF00676"/>
    </source>
</evidence>
<evidence type="ECO:0000256" key="2">
    <source>
        <dbReference type="ARBA" id="ARBA00011870"/>
    </source>
</evidence>
<evidence type="ECO:0000256" key="10">
    <source>
        <dbReference type="RuleBase" id="RU366007"/>
    </source>
</evidence>
<comment type="function">
    <text evidence="8 10">The pyruvate dehydrogenase complex catalyzes the overall conversion of pyruvate to acetyl-CoA and CO(2). It contains multiple copies of three enzymatic components: pyruvate dehydrogenase (E1), dihydrolipoamide acetyltransferase (E2) and lipoamide dehydrogenase (E3).</text>
</comment>